<dbReference type="OrthoDB" id="1291488at2759"/>
<dbReference type="Gene3D" id="3.40.1810.10">
    <property type="entry name" value="Transcription factor, MADS-box"/>
    <property type="match status" value="1"/>
</dbReference>
<evidence type="ECO:0000256" key="3">
    <source>
        <dbReference type="ARBA" id="ARBA00023125"/>
    </source>
</evidence>
<comment type="subcellular location">
    <subcellularLocation>
        <location evidence="1">Nucleus</location>
    </subcellularLocation>
</comment>
<sequence length="147" mass="16930">MDKRIGKGRQKIEMKLIESKEARTKVDEYSTLTGVDVGVLLFSSSGKPYSYGSTNIEKITDKFLELKLDDNQGDHANVGKSNVFKAFEDLRKEVQALEEKEKKHPRLEILSEKHMLEQYMEFKSRLDKVKKEGKGKCVLEQEEEESS</sequence>
<evidence type="ECO:0000313" key="7">
    <source>
        <dbReference type="EMBL" id="KAG5584476.1"/>
    </source>
</evidence>
<evidence type="ECO:0000256" key="1">
    <source>
        <dbReference type="ARBA" id="ARBA00004123"/>
    </source>
</evidence>
<evidence type="ECO:0000256" key="5">
    <source>
        <dbReference type="ARBA" id="ARBA00023242"/>
    </source>
</evidence>
<comment type="caution">
    <text evidence="7">The sequence shown here is derived from an EMBL/GenBank/DDBJ whole genome shotgun (WGS) entry which is preliminary data.</text>
</comment>
<keyword evidence="3" id="KW-0238">DNA-binding</keyword>
<protein>
    <recommendedName>
        <fullName evidence="6">MADS-box domain-containing protein</fullName>
    </recommendedName>
</protein>
<name>A0A9J5XB93_SOLCO</name>
<keyword evidence="2" id="KW-0805">Transcription regulation</keyword>
<proteinExistence type="predicted"/>
<dbReference type="Proteomes" id="UP000824120">
    <property type="component" value="Chromosome 9"/>
</dbReference>
<dbReference type="SMART" id="SM00432">
    <property type="entry name" value="MADS"/>
    <property type="match status" value="1"/>
</dbReference>
<dbReference type="GO" id="GO:0005634">
    <property type="term" value="C:nucleus"/>
    <property type="evidence" value="ECO:0007669"/>
    <property type="project" value="UniProtKB-SubCell"/>
</dbReference>
<dbReference type="SUPFAM" id="SSF55455">
    <property type="entry name" value="SRF-like"/>
    <property type="match status" value="1"/>
</dbReference>
<accession>A0A9J5XB93</accession>
<evidence type="ECO:0000256" key="4">
    <source>
        <dbReference type="ARBA" id="ARBA00023163"/>
    </source>
</evidence>
<keyword evidence="5" id="KW-0539">Nucleus</keyword>
<evidence type="ECO:0000256" key="2">
    <source>
        <dbReference type="ARBA" id="ARBA00023015"/>
    </source>
</evidence>
<dbReference type="GO" id="GO:0003677">
    <property type="term" value="F:DNA binding"/>
    <property type="evidence" value="ECO:0007669"/>
    <property type="project" value="UniProtKB-KW"/>
</dbReference>
<dbReference type="InterPro" id="IPR002100">
    <property type="entry name" value="TF_MADSbox"/>
</dbReference>
<gene>
    <name evidence="7" type="ORF">H5410_044910</name>
</gene>
<dbReference type="EMBL" id="JACXVP010000009">
    <property type="protein sequence ID" value="KAG5584476.1"/>
    <property type="molecule type" value="Genomic_DNA"/>
</dbReference>
<dbReference type="PROSITE" id="PS50066">
    <property type="entry name" value="MADS_BOX_2"/>
    <property type="match status" value="1"/>
</dbReference>
<keyword evidence="4" id="KW-0804">Transcription</keyword>
<reference evidence="7 8" key="1">
    <citation type="submission" date="2020-09" db="EMBL/GenBank/DDBJ databases">
        <title>De no assembly of potato wild relative species, Solanum commersonii.</title>
        <authorList>
            <person name="Cho K."/>
        </authorList>
    </citation>
    <scope>NUCLEOTIDE SEQUENCE [LARGE SCALE GENOMIC DNA]</scope>
    <source>
        <strain evidence="7">LZ3.2</strain>
        <tissue evidence="7">Leaf</tissue>
    </source>
</reference>
<feature type="domain" description="MADS-box" evidence="6">
    <location>
        <begin position="7"/>
        <end position="55"/>
    </location>
</feature>
<dbReference type="AlphaFoldDB" id="A0A9J5XB93"/>
<dbReference type="GO" id="GO:0046983">
    <property type="term" value="F:protein dimerization activity"/>
    <property type="evidence" value="ECO:0007669"/>
    <property type="project" value="InterPro"/>
</dbReference>
<keyword evidence="8" id="KW-1185">Reference proteome</keyword>
<dbReference type="Pfam" id="PF00319">
    <property type="entry name" value="SRF-TF"/>
    <property type="match status" value="1"/>
</dbReference>
<dbReference type="InterPro" id="IPR036879">
    <property type="entry name" value="TF_MADSbox_sf"/>
</dbReference>
<evidence type="ECO:0000313" key="8">
    <source>
        <dbReference type="Proteomes" id="UP000824120"/>
    </source>
</evidence>
<organism evidence="7 8">
    <name type="scientific">Solanum commersonii</name>
    <name type="common">Commerson's wild potato</name>
    <name type="synonym">Commerson's nightshade</name>
    <dbReference type="NCBI Taxonomy" id="4109"/>
    <lineage>
        <taxon>Eukaryota</taxon>
        <taxon>Viridiplantae</taxon>
        <taxon>Streptophyta</taxon>
        <taxon>Embryophyta</taxon>
        <taxon>Tracheophyta</taxon>
        <taxon>Spermatophyta</taxon>
        <taxon>Magnoliopsida</taxon>
        <taxon>eudicotyledons</taxon>
        <taxon>Gunneridae</taxon>
        <taxon>Pentapetalae</taxon>
        <taxon>asterids</taxon>
        <taxon>lamiids</taxon>
        <taxon>Solanales</taxon>
        <taxon>Solanaceae</taxon>
        <taxon>Solanoideae</taxon>
        <taxon>Solaneae</taxon>
        <taxon>Solanum</taxon>
    </lineage>
</organism>
<evidence type="ECO:0000259" key="6">
    <source>
        <dbReference type="PROSITE" id="PS50066"/>
    </source>
</evidence>